<dbReference type="PROSITE" id="PS50011">
    <property type="entry name" value="PROTEIN_KINASE_DOM"/>
    <property type="match status" value="1"/>
</dbReference>
<dbReference type="InterPro" id="IPR011009">
    <property type="entry name" value="Kinase-like_dom_sf"/>
</dbReference>
<dbReference type="RefSeq" id="XP_017315710.3">
    <property type="nucleotide sequence ID" value="XM_017460221.3"/>
</dbReference>
<evidence type="ECO:0000259" key="1">
    <source>
        <dbReference type="PROSITE" id="PS50011"/>
    </source>
</evidence>
<organism evidence="2 3">
    <name type="scientific">Ictalurus punctatus</name>
    <name type="common">Channel catfish</name>
    <name type="synonym">Silurus punctatus</name>
    <dbReference type="NCBI Taxonomy" id="7998"/>
    <lineage>
        <taxon>Eukaryota</taxon>
        <taxon>Metazoa</taxon>
        <taxon>Chordata</taxon>
        <taxon>Craniata</taxon>
        <taxon>Vertebrata</taxon>
        <taxon>Euteleostomi</taxon>
        <taxon>Actinopterygii</taxon>
        <taxon>Neopterygii</taxon>
        <taxon>Teleostei</taxon>
        <taxon>Ostariophysi</taxon>
        <taxon>Siluriformes</taxon>
        <taxon>Ictaluridae</taxon>
        <taxon>Ictalurus</taxon>
    </lineage>
</organism>
<reference evidence="2" key="1">
    <citation type="journal article" date="2016" name="Nat. Commun.">
        <title>The channel catfish genome sequence provides insights into the evolution of scale formation in teleosts.</title>
        <authorList>
            <person name="Liu Z."/>
            <person name="Liu S."/>
            <person name="Yao J."/>
            <person name="Bao L."/>
            <person name="Zhang J."/>
            <person name="Li Y."/>
            <person name="Jiang C."/>
            <person name="Sun L."/>
            <person name="Wang R."/>
            <person name="Zhang Y."/>
            <person name="Zhou T."/>
            <person name="Zeng Q."/>
            <person name="Fu Q."/>
            <person name="Gao S."/>
            <person name="Li N."/>
            <person name="Koren S."/>
            <person name="Jiang Y."/>
            <person name="Zimin A."/>
            <person name="Xu P."/>
            <person name="Phillippy A.M."/>
            <person name="Geng X."/>
            <person name="Song L."/>
            <person name="Sun F."/>
            <person name="Li C."/>
            <person name="Wang X."/>
            <person name="Chen A."/>
            <person name="Jin Y."/>
            <person name="Yuan Z."/>
            <person name="Yang Y."/>
            <person name="Tan S."/>
            <person name="Peatman E."/>
            <person name="Lu J."/>
            <person name="Qin Z."/>
            <person name="Dunham R."/>
            <person name="Li Z."/>
            <person name="Sonstegard T."/>
            <person name="Feng J."/>
            <person name="Danzmann R.G."/>
            <person name="Schroeder S."/>
            <person name="Scheffler B."/>
            <person name="Duke M.V."/>
            <person name="Ballard L."/>
            <person name="Kucuktas H."/>
            <person name="Kaltenboeck L."/>
            <person name="Liu H."/>
            <person name="Armbruster J."/>
            <person name="Xie Y."/>
            <person name="Kirby M.L."/>
            <person name="Tian Y."/>
            <person name="Flanagan M.E."/>
            <person name="Mu W."/>
            <person name="Waldbieser G.C."/>
        </authorList>
    </citation>
    <scope>NUCLEOTIDE SEQUENCE [LARGE SCALE GENOMIC DNA]</scope>
    <source>
        <strain evidence="2">SDA103</strain>
    </source>
</reference>
<sequence>MSAPFERTPPEDEGVHLSVEESSVSTVEPFGGQYTPLQFNIKESVHVQHYGKSSHILPGLMDDGTRVMIKKRPISEITSSRPEKEILSKLSAPFIVRVQCYMEDKEFSYMVLESVNSTLEERIQNVSQHTNTEETKAGLINLTVQVLEGLNFLHQKKYLHGDVTHRNVLVDGEGQPRWIDFTSSAEVTCGEGRKMEDEIRRAGELAYYILSGGENHTGHNTSRDVDDLQWDFIKWMTEEKKSLKEALDHPVFWKKNRKLRYLEALGNLKKEATKKLQHAFLGCPGSVLDIWRPPSTPPMTFFSIT</sequence>
<keyword evidence="2" id="KW-1185">Reference proteome</keyword>
<dbReference type="AlphaFoldDB" id="A0A2D0QEC1"/>
<dbReference type="Proteomes" id="UP000221080">
    <property type="component" value="Chromosome 28"/>
</dbReference>
<dbReference type="GO" id="GO:0005524">
    <property type="term" value="F:ATP binding"/>
    <property type="evidence" value="ECO:0007669"/>
    <property type="project" value="InterPro"/>
</dbReference>
<dbReference type="GO" id="GO:1990604">
    <property type="term" value="C:IRE1-TRAF2-ASK1 complex"/>
    <property type="evidence" value="ECO:0007669"/>
    <property type="project" value="TreeGrafter"/>
</dbReference>
<dbReference type="GO" id="GO:0070059">
    <property type="term" value="P:intrinsic apoptotic signaling pathway in response to endoplasmic reticulum stress"/>
    <property type="evidence" value="ECO:0007669"/>
    <property type="project" value="TreeGrafter"/>
</dbReference>
<dbReference type="SUPFAM" id="SSF56112">
    <property type="entry name" value="Protein kinase-like (PK-like)"/>
    <property type="match status" value="1"/>
</dbReference>
<gene>
    <name evidence="3" type="primary">mpdu1a</name>
</gene>
<dbReference type="PANTHER" id="PTHR13954:SF28">
    <property type="match status" value="1"/>
</dbReference>
<dbReference type="InterPro" id="IPR045133">
    <property type="entry name" value="IRE1/2-like"/>
</dbReference>
<dbReference type="GeneID" id="108260157"/>
<dbReference type="GO" id="GO:0004521">
    <property type="term" value="F:RNA endonuclease activity"/>
    <property type="evidence" value="ECO:0007669"/>
    <property type="project" value="InterPro"/>
</dbReference>
<dbReference type="KEGG" id="ipu:108260157"/>
<dbReference type="GO" id="GO:0036498">
    <property type="term" value="P:IRE1-mediated unfolded protein response"/>
    <property type="evidence" value="ECO:0007669"/>
    <property type="project" value="TreeGrafter"/>
</dbReference>
<dbReference type="Pfam" id="PF00069">
    <property type="entry name" value="Pkinase"/>
    <property type="match status" value="1"/>
</dbReference>
<name>A0A2D0QEC1_ICTPU</name>
<dbReference type="OrthoDB" id="4062651at2759"/>
<dbReference type="InterPro" id="IPR000719">
    <property type="entry name" value="Prot_kinase_dom"/>
</dbReference>
<proteinExistence type="predicted"/>
<protein>
    <submittedName>
        <fullName evidence="3">Mannose-P-dolichol utilization defect 1a isoform X1</fullName>
    </submittedName>
</protein>
<dbReference type="InterPro" id="IPR008266">
    <property type="entry name" value="Tyr_kinase_AS"/>
</dbReference>
<dbReference type="Gene3D" id="1.10.510.10">
    <property type="entry name" value="Transferase(Phosphotransferase) domain 1"/>
    <property type="match status" value="1"/>
</dbReference>
<dbReference type="PANTHER" id="PTHR13954">
    <property type="entry name" value="IRE1-RELATED"/>
    <property type="match status" value="1"/>
</dbReference>
<evidence type="ECO:0000313" key="2">
    <source>
        <dbReference type="Proteomes" id="UP000221080"/>
    </source>
</evidence>
<reference evidence="3" key="2">
    <citation type="submission" date="2025-08" db="UniProtKB">
        <authorList>
            <consortium name="RefSeq"/>
        </authorList>
    </citation>
    <scope>IDENTIFICATION</scope>
    <source>
        <tissue evidence="3">Blood</tissue>
    </source>
</reference>
<dbReference type="GO" id="GO:0004674">
    <property type="term" value="F:protein serine/threonine kinase activity"/>
    <property type="evidence" value="ECO:0007669"/>
    <property type="project" value="InterPro"/>
</dbReference>
<dbReference type="PROSITE" id="PS00109">
    <property type="entry name" value="PROTEIN_KINASE_TYR"/>
    <property type="match status" value="1"/>
</dbReference>
<evidence type="ECO:0000313" key="3">
    <source>
        <dbReference type="RefSeq" id="XP_017315710.3"/>
    </source>
</evidence>
<dbReference type="SMART" id="SM00220">
    <property type="entry name" value="S_TKc"/>
    <property type="match status" value="1"/>
</dbReference>
<accession>A0A2D0QEC1</accession>
<dbReference type="GO" id="GO:0051082">
    <property type="term" value="F:unfolded protein binding"/>
    <property type="evidence" value="ECO:0007669"/>
    <property type="project" value="TreeGrafter"/>
</dbReference>
<feature type="domain" description="Protein kinase" evidence="1">
    <location>
        <begin position="39"/>
        <end position="305"/>
    </location>
</feature>
<dbReference type="CTD" id="447806"/>